<proteinExistence type="predicted"/>
<protein>
    <recommendedName>
        <fullName evidence="4">AAA-like domain-containing protein</fullName>
    </recommendedName>
</protein>
<accession>A0A1I6L9C5</accession>
<name>A0A1I6L9C5_9EURY</name>
<dbReference type="PANTHER" id="PTHR30121">
    <property type="entry name" value="UNCHARACTERIZED PROTEIN YJGR-RELATED"/>
    <property type="match status" value="1"/>
</dbReference>
<evidence type="ECO:0008006" key="4">
    <source>
        <dbReference type="Google" id="ProtNLM"/>
    </source>
</evidence>
<keyword evidence="3" id="KW-1185">Reference proteome</keyword>
<dbReference type="AlphaFoldDB" id="A0A1I6L9C5"/>
<evidence type="ECO:0000313" key="2">
    <source>
        <dbReference type="EMBL" id="SFS00042.1"/>
    </source>
</evidence>
<dbReference type="InterPro" id="IPR051162">
    <property type="entry name" value="T4SS_component"/>
</dbReference>
<dbReference type="PANTHER" id="PTHR30121:SF6">
    <property type="entry name" value="SLR6007 PROTEIN"/>
    <property type="match status" value="1"/>
</dbReference>
<dbReference type="RefSeq" id="WP_143117705.1">
    <property type="nucleotide sequence ID" value="NZ_FOZK01000002.1"/>
</dbReference>
<sequence>MDQLEALLADQTQTGVLDTIRGSAQVPLVEWLLVSDGRPDPQLRYLVGTSNPALIEDLRGLLRRCFPDTYELRDVTWHPRYVEEFLPIGDPVTANHSVSLPTGETIDTTVHPYVAGVEYHGETNRTRDWQTPLASFADRNQSARRVSSSSDHHDGSHRPSVASLVETMCNAAVPVVYQLVCQTHGDWSGQANAYLSDIENGAATGLDTIREIIYPRTREERERYTPPASDRKRIEAIEERDPQHTLRISARAVVLTRDDRQRAETVARQLRTALSGLDGPYHKVRGHVVTDGDLRPLGETPPGTALFEEMIDRTVHPVTYESRSNKLPWNTCQSQGIVVAPEELPGLCLVDGTELTPDGHRALATRPVEQTALVLPPPQQLMRYTPPGMALCMPLTHDRRPYGQPFYLTPSQQDRHLVVVGDTGSGKSVLVEGGMVTNVAATDGPDVLFDYKGGGTAEEYLRMHYAEYGNLDDVLYFDLARVLPAFSFFDIEPLLEAGIPREEARSRKAGHYAEILQGVMGAENYGDATESVKAIRNHLRALYDPVHGSDSISHADLYDALQRTQRGEAMPSTTDENLTHYFSGLAERDRDVFNKILGGAVGRVERIATDGRLAPVFEHTPDENGGGESDPTQPSFDFTDLVDEDTAVVFDFAGMEGSVKRTLTLVILSNLWTALKAREQRRRHSGSDALPQVNLYLEEARDVGATKLLDTLLAEGRSFGLSVALGLQFLEQLESPDPDRNTYQEVLNETATFVVGNVSVDTDLPRVLATESMSREAVDKRLTAMSRGEWLVRPGTDFGDEAVRPFLARSLPAAAGHPASDDPLSAVEERDFQTAFEQVREETAANAGLRQHESFESAQVDETDGTGSESETDESEPERLDSTYPALRVDTLLPHTRRMPDCVDYDAEADAIRCEGCGNRYDPSVDGMHRAIECCHSLDEVDSDDIPVCEFNLKLTPEEVMASEWSLTQLLFVQAVYNAEQRRYDPRAYDLLTDSMLRLEEYVGIDREDLQPLLDADLVRHDTDHPHRIYSVSPDGRKAIGESYRRGVDYGHGKGDLEESSEHVFGVELGIRLLEQQYAADPDSAVETVVPYYELQEGSLPAAAFMGDAADVEEETSDFEQRRLDVAGLDSEGDVVVTLEVERVNNDIHRAVPDDFDKMAACEPEEAIWIVMSRTDGHEVLAALNDPPEGDTRVEKTYSQNTPPQQFKIETPGLTGIYPAEYVRNSLLEDRG</sequence>
<reference evidence="2 3" key="1">
    <citation type="submission" date="2016-10" db="EMBL/GenBank/DDBJ databases">
        <authorList>
            <person name="de Groot N.N."/>
        </authorList>
    </citation>
    <scope>NUCLEOTIDE SEQUENCE [LARGE SCALE GENOMIC DNA]</scope>
    <source>
        <strain evidence="2 3">CGMCC 1.10457</strain>
    </source>
</reference>
<dbReference type="SUPFAM" id="SSF52540">
    <property type="entry name" value="P-loop containing nucleoside triphosphate hydrolases"/>
    <property type="match status" value="1"/>
</dbReference>
<dbReference type="InterPro" id="IPR027417">
    <property type="entry name" value="P-loop_NTPase"/>
</dbReference>
<dbReference type="STRING" id="767519.SAMN05216559_2301"/>
<dbReference type="EMBL" id="FOZK01000002">
    <property type="protein sequence ID" value="SFS00042.1"/>
    <property type="molecule type" value="Genomic_DNA"/>
</dbReference>
<evidence type="ECO:0000256" key="1">
    <source>
        <dbReference type="SAM" id="MobiDB-lite"/>
    </source>
</evidence>
<dbReference type="OrthoDB" id="214394at2157"/>
<dbReference type="CDD" id="cd01127">
    <property type="entry name" value="TrwB_TraG_TraD_VirD4"/>
    <property type="match status" value="1"/>
</dbReference>
<feature type="region of interest" description="Disordered" evidence="1">
    <location>
        <begin position="137"/>
        <end position="159"/>
    </location>
</feature>
<gene>
    <name evidence="2" type="ORF">SAMN05216559_2301</name>
</gene>
<dbReference type="Gene3D" id="3.40.50.300">
    <property type="entry name" value="P-loop containing nucleotide triphosphate hydrolases"/>
    <property type="match status" value="2"/>
</dbReference>
<dbReference type="Proteomes" id="UP000199062">
    <property type="component" value="Unassembled WGS sequence"/>
</dbReference>
<feature type="region of interest" description="Disordered" evidence="1">
    <location>
        <begin position="845"/>
        <end position="887"/>
    </location>
</feature>
<feature type="compositionally biased region" description="Acidic residues" evidence="1">
    <location>
        <begin position="859"/>
        <end position="876"/>
    </location>
</feature>
<evidence type="ECO:0000313" key="3">
    <source>
        <dbReference type="Proteomes" id="UP000199062"/>
    </source>
</evidence>
<organism evidence="2 3">
    <name type="scientific">Halomicrobium zhouii</name>
    <dbReference type="NCBI Taxonomy" id="767519"/>
    <lineage>
        <taxon>Archaea</taxon>
        <taxon>Methanobacteriati</taxon>
        <taxon>Methanobacteriota</taxon>
        <taxon>Stenosarchaea group</taxon>
        <taxon>Halobacteria</taxon>
        <taxon>Halobacteriales</taxon>
        <taxon>Haloarculaceae</taxon>
        <taxon>Halomicrobium</taxon>
    </lineage>
</organism>